<dbReference type="InterPro" id="IPR007499">
    <property type="entry name" value="ERF_bacteria_virus"/>
</dbReference>
<name>A0A2H4J2M9_9CAUD</name>
<organism evidence="1">
    <name type="scientific">uncultured Caudovirales phage</name>
    <dbReference type="NCBI Taxonomy" id="2100421"/>
    <lineage>
        <taxon>Viruses</taxon>
        <taxon>Duplodnaviria</taxon>
        <taxon>Heunggongvirae</taxon>
        <taxon>Uroviricota</taxon>
        <taxon>Caudoviricetes</taxon>
        <taxon>Peduoviridae</taxon>
        <taxon>Maltschvirus</taxon>
        <taxon>Maltschvirus maltsch</taxon>
    </lineage>
</organism>
<dbReference type="Pfam" id="PF04404">
    <property type="entry name" value="ERF"/>
    <property type="match status" value="1"/>
</dbReference>
<dbReference type="EMBL" id="MF417879">
    <property type="protein sequence ID" value="ASN68679.1"/>
    <property type="molecule type" value="Genomic_DNA"/>
</dbReference>
<gene>
    <name evidence="1" type="ORF">3S11_54</name>
</gene>
<proteinExistence type="predicted"/>
<sequence length="198" mass="21550">MSETIAELAKALAAAQAEIENATKGSINPHFRSKYADLAEVLNTSRPILSKHGLSVVQMPGFEDGKVSVETVLMHESGQWIANTLLGPCSKLDPQGVGSAITYYRRYSLAAFAGIAQEDDDANIASEPSNNRQPTPQYISKSQLTRLQTALKDCSANVQKKFETDYPDATKMTTDVYDSIVSSLESAAKKYQERQNAA</sequence>
<evidence type="ECO:0000313" key="1">
    <source>
        <dbReference type="EMBL" id="ASN68679.1"/>
    </source>
</evidence>
<protein>
    <recommendedName>
        <fullName evidence="2">Essential recombination function protein</fullName>
    </recommendedName>
</protein>
<evidence type="ECO:0008006" key="2">
    <source>
        <dbReference type="Google" id="ProtNLM"/>
    </source>
</evidence>
<reference evidence="1" key="1">
    <citation type="submission" date="2017-06" db="EMBL/GenBank/DDBJ databases">
        <title>Novel phages from South African skin metaviromes.</title>
        <authorList>
            <person name="van Zyl L.J."/>
            <person name="Abrahams Y."/>
            <person name="Stander E.A."/>
            <person name="Kirby B.M."/>
            <person name="Clavaud C."/>
            <person name="Farcet C."/>
            <person name="Breton L."/>
            <person name="Trindade M.I."/>
        </authorList>
    </citation>
    <scope>NUCLEOTIDE SEQUENCE</scope>
</reference>
<accession>A0A2H4J2M9</accession>